<evidence type="ECO:0000313" key="4">
    <source>
        <dbReference type="EMBL" id="SCB65097.1"/>
    </source>
</evidence>
<sequence>MAPPKDKERKRKFHRRSKNGCTRCKARHVRCDEEKPLCTNCLQTGSECIYPTPEQSLPSNESFSSPASSSNAALASFGSQMARLEPPSPGSSNALNNYVGGSFDALPEPSKRLLRHCTPPIHDQLLLWLISWLVSQYTVWGQRPVVRELESSAIQKSFENPGYMHMCLMLSACQWAWVTGSIDEVRIPFLYHKAATYQFAREQIQNPELAQSGDTMLAISALALTEGAIGELDASSRHLKGIQSAVRQWNRAIDPVPTLPQRMLKMVGDGLRTGKAGQLVNVPEYQPTFMALLFASIWDITALPPREAPRYGWWEDLETPAARLWQNHTRDLNLNYEISRGFSAGQYVPRILNGDPKSSRTSFIATFFYLCSELGDRYFDVTMIDWLLEQLIDDVNAGEEHLRMSEWTQSLWLFCVLFGASMAFTGRANNVIEQRQLARWRAVYGDKMKLASRELGITSWQSARAMLAAVVGEIDGELERGLEELWNEGISRETSTDNSTSPAVIELTESD</sequence>
<keyword evidence="1" id="KW-0539">Nucleus</keyword>
<dbReference type="Proteomes" id="UP000070720">
    <property type="component" value="Chromosome 4"/>
</dbReference>
<reference evidence="5" key="1">
    <citation type="journal article" date="2007" name="Science">
        <title>The Fusarium graminearum genome reveals a link between localized polymorphism and pathogen specialization.</title>
        <authorList>
            <person name="Cuomo C.A."/>
            <person name="Gueldener U."/>
            <person name="Xu J.-R."/>
            <person name="Trail F."/>
            <person name="Turgeon B.G."/>
            <person name="Di Pietro A."/>
            <person name="Walton J.D."/>
            <person name="Ma L.-J."/>
            <person name="Baker S.E."/>
            <person name="Rep M."/>
            <person name="Adam G."/>
            <person name="Antoniw J."/>
            <person name="Baldwin T."/>
            <person name="Calvo S.E."/>
            <person name="Chang Y.-L."/>
            <person name="DeCaprio D."/>
            <person name="Gale L.R."/>
            <person name="Gnerre S."/>
            <person name="Goswami R.S."/>
            <person name="Hammond-Kosack K."/>
            <person name="Harris L.J."/>
            <person name="Hilburn K."/>
            <person name="Kennell J.C."/>
            <person name="Kroken S."/>
            <person name="Magnuson J.K."/>
            <person name="Mannhaupt G."/>
            <person name="Mauceli E.W."/>
            <person name="Mewes H.-W."/>
            <person name="Mitterbauer R."/>
            <person name="Muehlbauer G."/>
            <person name="Muensterkoetter M."/>
            <person name="Nelson D."/>
            <person name="O'Donnell K."/>
            <person name="Ouellet T."/>
            <person name="Qi W."/>
            <person name="Quesneville H."/>
            <person name="Roncero M.I.G."/>
            <person name="Seong K.-Y."/>
            <person name="Tetko I.V."/>
            <person name="Urban M."/>
            <person name="Waalwijk C."/>
            <person name="Ward T.J."/>
            <person name="Yao J."/>
            <person name="Birren B.W."/>
            <person name="Kistler H.C."/>
        </authorList>
    </citation>
    <scope>NUCLEOTIDE SEQUENCE [LARGE SCALE GENOMIC DNA]</scope>
    <source>
        <strain evidence="5">ATCC MYA-4620 / CBS 123657 / FGSC 9075 / NRRL 31084 / PH-1</strain>
    </source>
</reference>
<dbReference type="InterPro" id="IPR036864">
    <property type="entry name" value="Zn2-C6_fun-type_DNA-bd_sf"/>
</dbReference>
<dbReference type="InParanoid" id="A0A1C3YL21"/>
<keyword evidence="5" id="KW-1185">Reference proteome</keyword>
<accession>A0A1C3YL21</accession>
<dbReference type="PROSITE" id="PS50048">
    <property type="entry name" value="ZN2_CY6_FUNGAL_2"/>
    <property type="match status" value="1"/>
</dbReference>
<feature type="region of interest" description="Disordered" evidence="2">
    <location>
        <begin position="489"/>
        <end position="511"/>
    </location>
</feature>
<dbReference type="EMBL" id="HG970335">
    <property type="protein sequence ID" value="SCB65097.1"/>
    <property type="molecule type" value="Genomic_DNA"/>
</dbReference>
<dbReference type="PANTHER" id="PTHR47657">
    <property type="entry name" value="STEROL REGULATORY ELEMENT-BINDING PROTEIN ECM22"/>
    <property type="match status" value="1"/>
</dbReference>
<dbReference type="InterPro" id="IPR001138">
    <property type="entry name" value="Zn2Cys6_DnaBD"/>
</dbReference>
<dbReference type="STRING" id="229533.A0A1C3YL21"/>
<dbReference type="VEuPathDB" id="FungiDB:FGRAMPH1_01G22949"/>
<dbReference type="PANTHER" id="PTHR47657:SF11">
    <property type="entry name" value="FINGER DOMAIN PROTEIN, PUTATIVE (AFU_ORTHOLOGUE AFUA_1G01650)-RELATED"/>
    <property type="match status" value="1"/>
</dbReference>
<dbReference type="CDD" id="cd00067">
    <property type="entry name" value="GAL4"/>
    <property type="match status" value="1"/>
</dbReference>
<organism evidence="4 5">
    <name type="scientific">Gibberella zeae (strain ATCC MYA-4620 / CBS 123657 / FGSC 9075 / NRRL 31084 / PH-1)</name>
    <name type="common">Wheat head blight fungus</name>
    <name type="synonym">Fusarium graminearum</name>
    <dbReference type="NCBI Taxonomy" id="229533"/>
    <lineage>
        <taxon>Eukaryota</taxon>
        <taxon>Fungi</taxon>
        <taxon>Dikarya</taxon>
        <taxon>Ascomycota</taxon>
        <taxon>Pezizomycotina</taxon>
        <taxon>Sordariomycetes</taxon>
        <taxon>Hypocreomycetidae</taxon>
        <taxon>Hypocreales</taxon>
        <taxon>Nectriaceae</taxon>
        <taxon>Fusarium</taxon>
    </lineage>
</organism>
<dbReference type="SMART" id="SM00066">
    <property type="entry name" value="GAL4"/>
    <property type="match status" value="1"/>
</dbReference>
<dbReference type="SUPFAM" id="SSF57701">
    <property type="entry name" value="Zn2/Cys6 DNA-binding domain"/>
    <property type="match status" value="1"/>
</dbReference>
<dbReference type="GO" id="GO:0008270">
    <property type="term" value="F:zinc ion binding"/>
    <property type="evidence" value="ECO:0007669"/>
    <property type="project" value="InterPro"/>
</dbReference>
<dbReference type="eggNOG" id="ENOG502QRM1">
    <property type="taxonomic scope" value="Eukaryota"/>
</dbReference>
<evidence type="ECO:0000256" key="1">
    <source>
        <dbReference type="ARBA" id="ARBA00023242"/>
    </source>
</evidence>
<evidence type="ECO:0000259" key="3">
    <source>
        <dbReference type="PROSITE" id="PS50048"/>
    </source>
</evidence>
<dbReference type="Gene3D" id="4.10.240.10">
    <property type="entry name" value="Zn(2)-C6 fungal-type DNA-binding domain"/>
    <property type="match status" value="1"/>
</dbReference>
<proteinExistence type="predicted"/>
<evidence type="ECO:0000313" key="5">
    <source>
        <dbReference type="Proteomes" id="UP000070720"/>
    </source>
</evidence>
<dbReference type="InterPro" id="IPR052400">
    <property type="entry name" value="Zn2-C6_fungal_TF"/>
</dbReference>
<protein>
    <submittedName>
        <fullName evidence="4">Chromosome 4, complete genome</fullName>
    </submittedName>
</protein>
<feature type="domain" description="Zn(2)-C6 fungal-type" evidence="3">
    <location>
        <begin position="20"/>
        <end position="50"/>
    </location>
</feature>
<dbReference type="AlphaFoldDB" id="A0A1C3YL21"/>
<dbReference type="PROSITE" id="PS00463">
    <property type="entry name" value="ZN2_CY6_FUNGAL_1"/>
    <property type="match status" value="1"/>
</dbReference>
<name>A0A1C3YL21_GIBZE</name>
<reference evidence="4 5" key="3">
    <citation type="journal article" date="2015" name="BMC Genomics">
        <title>The completed genome sequence of the pathogenic ascomycete fungus Fusarium graminearum.</title>
        <authorList>
            <person name="King R."/>
            <person name="Urban M."/>
            <person name="Hammond-Kosack M.C."/>
            <person name="Hassani-Pak K."/>
            <person name="Hammond-Kosack K.E."/>
        </authorList>
    </citation>
    <scope>NUCLEOTIDE SEQUENCE [LARGE SCALE GENOMIC DNA]</scope>
    <source>
        <strain evidence="5">ATCC MYA-4620 / CBS 123657 / FGSC 9075 / NRRL 31084 / PH-1</strain>
    </source>
</reference>
<reference evidence="5" key="2">
    <citation type="journal article" date="2010" name="Nature">
        <title>Comparative genomics reveals mobile pathogenicity chromosomes in Fusarium.</title>
        <authorList>
            <person name="Ma L.J."/>
            <person name="van der Does H.C."/>
            <person name="Borkovich K.A."/>
            <person name="Coleman J.J."/>
            <person name="Daboussi M.J."/>
            <person name="Di Pietro A."/>
            <person name="Dufresne M."/>
            <person name="Freitag M."/>
            <person name="Grabherr M."/>
            <person name="Henrissat B."/>
            <person name="Houterman P.M."/>
            <person name="Kang S."/>
            <person name="Shim W.B."/>
            <person name="Woloshuk C."/>
            <person name="Xie X."/>
            <person name="Xu J.R."/>
            <person name="Antoniw J."/>
            <person name="Baker S.E."/>
            <person name="Bluhm B.H."/>
            <person name="Breakspear A."/>
            <person name="Brown D.W."/>
            <person name="Butchko R.A."/>
            <person name="Chapman S."/>
            <person name="Coulson R."/>
            <person name="Coutinho P.M."/>
            <person name="Danchin E.G."/>
            <person name="Diener A."/>
            <person name="Gale L.R."/>
            <person name="Gardiner D.M."/>
            <person name="Goff S."/>
            <person name="Hammond-Kosack K.E."/>
            <person name="Hilburn K."/>
            <person name="Hua-Van A."/>
            <person name="Jonkers W."/>
            <person name="Kazan K."/>
            <person name="Kodira C.D."/>
            <person name="Koehrsen M."/>
            <person name="Kumar L."/>
            <person name="Lee Y.H."/>
            <person name="Li L."/>
            <person name="Manners J.M."/>
            <person name="Miranda-Saavedra D."/>
            <person name="Mukherjee M."/>
            <person name="Park G."/>
            <person name="Park J."/>
            <person name="Park S.Y."/>
            <person name="Proctor R.H."/>
            <person name="Regev A."/>
            <person name="Ruiz-Roldan M.C."/>
            <person name="Sain D."/>
            <person name="Sakthikumar S."/>
            <person name="Sykes S."/>
            <person name="Schwartz D.C."/>
            <person name="Turgeon B.G."/>
            <person name="Wapinski I."/>
            <person name="Yoder O."/>
            <person name="Young S."/>
            <person name="Zeng Q."/>
            <person name="Zhou S."/>
            <person name="Galagan J."/>
            <person name="Cuomo C.A."/>
            <person name="Kistler H.C."/>
            <person name="Rep M."/>
        </authorList>
    </citation>
    <scope>GENOME REANNOTATION</scope>
    <source>
        <strain evidence="5">ATCC MYA-4620 / CBS 123657 / FGSC 9075 / NRRL 31084 / PH-1</strain>
    </source>
</reference>
<gene>
    <name evidence="4" type="ORF">FGRAMPH1_01T22949</name>
</gene>
<evidence type="ECO:0000256" key="2">
    <source>
        <dbReference type="SAM" id="MobiDB-lite"/>
    </source>
</evidence>
<dbReference type="Pfam" id="PF00172">
    <property type="entry name" value="Zn_clus"/>
    <property type="match status" value="1"/>
</dbReference>
<dbReference type="GO" id="GO:0000981">
    <property type="term" value="F:DNA-binding transcription factor activity, RNA polymerase II-specific"/>
    <property type="evidence" value="ECO:0007669"/>
    <property type="project" value="InterPro"/>
</dbReference>